<dbReference type="EMBL" id="JAULSW010000004">
    <property type="protein sequence ID" value="KAK3385647.1"/>
    <property type="molecule type" value="Genomic_DNA"/>
</dbReference>
<gene>
    <name evidence="2" type="ORF">B0H63DRAFT_522975</name>
</gene>
<feature type="domain" description="Heterokaryon incompatibility" evidence="1">
    <location>
        <begin position="97"/>
        <end position="199"/>
    </location>
</feature>
<reference evidence="2" key="1">
    <citation type="journal article" date="2023" name="Mol. Phylogenet. Evol.">
        <title>Genome-scale phylogeny and comparative genomics of the fungal order Sordariales.</title>
        <authorList>
            <person name="Hensen N."/>
            <person name="Bonometti L."/>
            <person name="Westerberg I."/>
            <person name="Brannstrom I.O."/>
            <person name="Guillou S."/>
            <person name="Cros-Aarteil S."/>
            <person name="Calhoun S."/>
            <person name="Haridas S."/>
            <person name="Kuo A."/>
            <person name="Mondo S."/>
            <person name="Pangilinan J."/>
            <person name="Riley R."/>
            <person name="LaButti K."/>
            <person name="Andreopoulos B."/>
            <person name="Lipzen A."/>
            <person name="Chen C."/>
            <person name="Yan M."/>
            <person name="Daum C."/>
            <person name="Ng V."/>
            <person name="Clum A."/>
            <person name="Steindorff A."/>
            <person name="Ohm R.A."/>
            <person name="Martin F."/>
            <person name="Silar P."/>
            <person name="Natvig D.O."/>
            <person name="Lalanne C."/>
            <person name="Gautier V."/>
            <person name="Ament-Velasquez S.L."/>
            <person name="Kruys A."/>
            <person name="Hutchinson M.I."/>
            <person name="Powell A.J."/>
            <person name="Barry K."/>
            <person name="Miller A.N."/>
            <person name="Grigoriev I.V."/>
            <person name="Debuchy R."/>
            <person name="Gladieux P."/>
            <person name="Hiltunen Thoren M."/>
            <person name="Johannesson H."/>
        </authorList>
    </citation>
    <scope>NUCLEOTIDE SEQUENCE</scope>
    <source>
        <strain evidence="2">CBS 232.78</strain>
    </source>
</reference>
<accession>A0AAE0NQ48</accession>
<sequence>MAREMARAREKARERTWEELKSTLGWGECSGSREERRRIQRLAAAREPVLVVVVVNVGAGGDDWIRLLRLEKGTGEDPVHGTMLACRLSAGSRPDFKALSYRSAGAGVAGGASASYGGRARNAHMFLGEYWLALPVSATCLAALRCFRRPDAEVVLWVDAICIDQRSAGERGRQLLTTDTAYAASEEVPVYVGGGEAGSAITCRVFPGNDGDLFWDYRLLPGALPVARRDEILQQLRSWDYVSFLDQLGGFVWEARQ</sequence>
<evidence type="ECO:0000313" key="2">
    <source>
        <dbReference type="EMBL" id="KAK3385647.1"/>
    </source>
</evidence>
<dbReference type="AlphaFoldDB" id="A0AAE0NQ48"/>
<comment type="caution">
    <text evidence="2">The sequence shown here is derived from an EMBL/GenBank/DDBJ whole genome shotgun (WGS) entry which is preliminary data.</text>
</comment>
<dbReference type="InterPro" id="IPR052895">
    <property type="entry name" value="HetReg/Transcr_Mod"/>
</dbReference>
<keyword evidence="3" id="KW-1185">Reference proteome</keyword>
<dbReference type="PANTHER" id="PTHR24148:SF64">
    <property type="entry name" value="HETEROKARYON INCOMPATIBILITY DOMAIN-CONTAINING PROTEIN"/>
    <property type="match status" value="1"/>
</dbReference>
<name>A0AAE0NQ48_9PEZI</name>
<protein>
    <recommendedName>
        <fullName evidence="1">Heterokaryon incompatibility domain-containing protein</fullName>
    </recommendedName>
</protein>
<evidence type="ECO:0000313" key="3">
    <source>
        <dbReference type="Proteomes" id="UP001285441"/>
    </source>
</evidence>
<organism evidence="2 3">
    <name type="scientific">Podospora didyma</name>
    <dbReference type="NCBI Taxonomy" id="330526"/>
    <lineage>
        <taxon>Eukaryota</taxon>
        <taxon>Fungi</taxon>
        <taxon>Dikarya</taxon>
        <taxon>Ascomycota</taxon>
        <taxon>Pezizomycotina</taxon>
        <taxon>Sordariomycetes</taxon>
        <taxon>Sordariomycetidae</taxon>
        <taxon>Sordariales</taxon>
        <taxon>Podosporaceae</taxon>
        <taxon>Podospora</taxon>
    </lineage>
</organism>
<dbReference type="Pfam" id="PF06985">
    <property type="entry name" value="HET"/>
    <property type="match status" value="1"/>
</dbReference>
<dbReference type="Proteomes" id="UP001285441">
    <property type="component" value="Unassembled WGS sequence"/>
</dbReference>
<proteinExistence type="predicted"/>
<reference evidence="2" key="2">
    <citation type="submission" date="2023-06" db="EMBL/GenBank/DDBJ databases">
        <authorList>
            <consortium name="Lawrence Berkeley National Laboratory"/>
            <person name="Haridas S."/>
            <person name="Hensen N."/>
            <person name="Bonometti L."/>
            <person name="Westerberg I."/>
            <person name="Brannstrom I.O."/>
            <person name="Guillou S."/>
            <person name="Cros-Aarteil S."/>
            <person name="Calhoun S."/>
            <person name="Kuo A."/>
            <person name="Mondo S."/>
            <person name="Pangilinan J."/>
            <person name="Riley R."/>
            <person name="LaButti K."/>
            <person name="Andreopoulos B."/>
            <person name="Lipzen A."/>
            <person name="Chen C."/>
            <person name="Yanf M."/>
            <person name="Daum C."/>
            <person name="Ng V."/>
            <person name="Clum A."/>
            <person name="Steindorff A."/>
            <person name="Ohm R."/>
            <person name="Martin F."/>
            <person name="Silar P."/>
            <person name="Natvig D."/>
            <person name="Lalanne C."/>
            <person name="Gautier V."/>
            <person name="Ament-velasquez S.L."/>
            <person name="Kruys A."/>
            <person name="Hutchinson M.I."/>
            <person name="Powell A.J."/>
            <person name="Barry K."/>
            <person name="Miller A.N."/>
            <person name="Grigoriev I.V."/>
            <person name="Debuchy R."/>
            <person name="Gladieux P."/>
            <person name="Thoren M.H."/>
            <person name="Johannesson H."/>
        </authorList>
    </citation>
    <scope>NUCLEOTIDE SEQUENCE</scope>
    <source>
        <strain evidence="2">CBS 232.78</strain>
    </source>
</reference>
<evidence type="ECO:0000259" key="1">
    <source>
        <dbReference type="Pfam" id="PF06985"/>
    </source>
</evidence>
<dbReference type="PANTHER" id="PTHR24148">
    <property type="entry name" value="ANKYRIN REPEAT DOMAIN-CONTAINING PROTEIN 39 HOMOLOG-RELATED"/>
    <property type="match status" value="1"/>
</dbReference>
<dbReference type="InterPro" id="IPR010730">
    <property type="entry name" value="HET"/>
</dbReference>